<dbReference type="Pfam" id="PF03407">
    <property type="entry name" value="Nucleotid_trans"/>
    <property type="match status" value="1"/>
</dbReference>
<name>A0AA41VHG9_PAPNU</name>
<evidence type="ECO:0000313" key="3">
    <source>
        <dbReference type="EMBL" id="MCL7041346.1"/>
    </source>
</evidence>
<organism evidence="3 4">
    <name type="scientific">Papaver nudicaule</name>
    <name type="common">Iceland poppy</name>
    <dbReference type="NCBI Taxonomy" id="74823"/>
    <lineage>
        <taxon>Eukaryota</taxon>
        <taxon>Viridiplantae</taxon>
        <taxon>Streptophyta</taxon>
        <taxon>Embryophyta</taxon>
        <taxon>Tracheophyta</taxon>
        <taxon>Spermatophyta</taxon>
        <taxon>Magnoliopsida</taxon>
        <taxon>Ranunculales</taxon>
        <taxon>Papaveraceae</taxon>
        <taxon>Papaveroideae</taxon>
        <taxon>Papaver</taxon>
    </lineage>
</organism>
<dbReference type="AlphaFoldDB" id="A0AA41VHG9"/>
<keyword evidence="4" id="KW-1185">Reference proteome</keyword>
<evidence type="ECO:0000256" key="1">
    <source>
        <dbReference type="SAM" id="Phobius"/>
    </source>
</evidence>
<dbReference type="PANTHER" id="PTHR46038:SF38">
    <property type="entry name" value="GLYCOSYLTRANSFERASE-RELATED"/>
    <property type="match status" value="1"/>
</dbReference>
<keyword evidence="1" id="KW-0472">Membrane</keyword>
<dbReference type="InterPro" id="IPR005069">
    <property type="entry name" value="Nucl-diP-sugar_transferase"/>
</dbReference>
<dbReference type="InterPro" id="IPR044821">
    <property type="entry name" value="At1g28695/At4g15970-like"/>
</dbReference>
<sequence length="377" mass="43712">MTTRWRTTTSDCNKNSEITLLPDTVSGFRRILMLTLLFAVVVLPCLALYNATYPSRFLQGSPQNSLGNPSLVSDSEEVKLERVLKAASMKDKTVIITTLNEAWAAPNSIFDLFLESFRIGENTKGLLNHVVIIALDQKAYKRCLEVHPHCYALTVEGVDFSVEAYFMSKEYLKMMWSRIDILRVVLELGYNFLFTDADIMWFRDPFKRFYEDTDFQIACDNYALNDSYDLNNMPNGGFTYVKSNARSIQFYKFWFTSRNKYKNKHDQSVLILIKHDLFLKNIGLKIRFLNTLYFGGFCEPSKDFNQVSTMHANCCFGLDTKIHDINIMLDDWRNYTSSSPSLKSSWSSRWSVPQNCSIQNFDRDYKPKRLAQEGKKD</sequence>
<evidence type="ECO:0000313" key="4">
    <source>
        <dbReference type="Proteomes" id="UP001177140"/>
    </source>
</evidence>
<dbReference type="EMBL" id="JAJJMA010222802">
    <property type="protein sequence ID" value="MCL7041346.1"/>
    <property type="molecule type" value="Genomic_DNA"/>
</dbReference>
<feature type="transmembrane region" description="Helical" evidence="1">
    <location>
        <begin position="31"/>
        <end position="49"/>
    </location>
</feature>
<gene>
    <name evidence="3" type="ORF">MKW94_009411</name>
</gene>
<dbReference type="PANTHER" id="PTHR46038">
    <property type="entry name" value="EXPRESSED PROTEIN-RELATED"/>
    <property type="match status" value="1"/>
</dbReference>
<keyword evidence="1" id="KW-0812">Transmembrane</keyword>
<feature type="domain" description="Nucleotide-diphospho-sugar transferase" evidence="2">
    <location>
        <begin position="126"/>
        <end position="324"/>
    </location>
</feature>
<protein>
    <recommendedName>
        <fullName evidence="2">Nucleotide-diphospho-sugar transferase domain-containing protein</fullName>
    </recommendedName>
</protein>
<keyword evidence="1" id="KW-1133">Transmembrane helix</keyword>
<evidence type="ECO:0000259" key="2">
    <source>
        <dbReference type="Pfam" id="PF03407"/>
    </source>
</evidence>
<reference evidence="3" key="1">
    <citation type="submission" date="2022-03" db="EMBL/GenBank/DDBJ databases">
        <title>A functionally conserved STORR gene fusion in Papaver species that diverged 16.8 million years ago.</title>
        <authorList>
            <person name="Catania T."/>
        </authorList>
    </citation>
    <scope>NUCLEOTIDE SEQUENCE</scope>
    <source>
        <strain evidence="3">S-191538</strain>
    </source>
</reference>
<accession>A0AA41VHG9</accession>
<proteinExistence type="predicted"/>
<comment type="caution">
    <text evidence="3">The sequence shown here is derived from an EMBL/GenBank/DDBJ whole genome shotgun (WGS) entry which is preliminary data.</text>
</comment>
<dbReference type="Proteomes" id="UP001177140">
    <property type="component" value="Unassembled WGS sequence"/>
</dbReference>